<evidence type="ECO:0000256" key="10">
    <source>
        <dbReference type="ARBA" id="ARBA00023180"/>
    </source>
</evidence>
<keyword evidence="16" id="KW-1185">Reference proteome</keyword>
<gene>
    <name evidence="15" type="ORF">ACHAXA_000361</name>
</gene>
<feature type="compositionally biased region" description="Polar residues" evidence="13">
    <location>
        <begin position="569"/>
        <end position="595"/>
    </location>
</feature>
<feature type="compositionally biased region" description="Basic and acidic residues" evidence="13">
    <location>
        <begin position="501"/>
        <end position="512"/>
    </location>
</feature>
<feature type="transmembrane region" description="Helical" evidence="14">
    <location>
        <begin position="465"/>
        <end position="486"/>
    </location>
</feature>
<keyword evidence="3" id="KW-0813">Transport</keyword>
<feature type="transmembrane region" description="Helical" evidence="14">
    <location>
        <begin position="239"/>
        <end position="263"/>
    </location>
</feature>
<comment type="subcellular location">
    <subcellularLocation>
        <location evidence="1">Cell membrane</location>
        <topology evidence="1">Multi-pass membrane protein</topology>
    </subcellularLocation>
</comment>
<organism evidence="15 16">
    <name type="scientific">Cyclostephanos tholiformis</name>
    <dbReference type="NCBI Taxonomy" id="382380"/>
    <lineage>
        <taxon>Eukaryota</taxon>
        <taxon>Sar</taxon>
        <taxon>Stramenopiles</taxon>
        <taxon>Ochrophyta</taxon>
        <taxon>Bacillariophyta</taxon>
        <taxon>Coscinodiscophyceae</taxon>
        <taxon>Thalassiosirophycidae</taxon>
        <taxon>Stephanodiscales</taxon>
        <taxon>Stephanodiscaceae</taxon>
        <taxon>Cyclostephanos</taxon>
    </lineage>
</organism>
<dbReference type="InterPro" id="IPR006990">
    <property type="entry name" value="Tweety"/>
</dbReference>
<keyword evidence="12" id="KW-0407">Ion channel</keyword>
<evidence type="ECO:0000256" key="1">
    <source>
        <dbReference type="ARBA" id="ARBA00004651"/>
    </source>
</evidence>
<feature type="transmembrane region" description="Helical" evidence="14">
    <location>
        <begin position="275"/>
        <end position="301"/>
    </location>
</feature>
<dbReference type="PANTHER" id="PTHR12424">
    <property type="entry name" value="TWEETY-RELATED"/>
    <property type="match status" value="1"/>
</dbReference>
<feature type="transmembrane region" description="Helical" evidence="14">
    <location>
        <begin position="37"/>
        <end position="60"/>
    </location>
</feature>
<proteinExistence type="inferred from homology"/>
<name>A0ABD3R6E2_9STRA</name>
<evidence type="ECO:0000256" key="7">
    <source>
        <dbReference type="ARBA" id="ARBA00023065"/>
    </source>
</evidence>
<keyword evidence="8 14" id="KW-0472">Membrane</keyword>
<dbReference type="EMBL" id="JALLPB020000568">
    <property type="protein sequence ID" value="KAL3807922.1"/>
    <property type="molecule type" value="Genomic_DNA"/>
</dbReference>
<feature type="region of interest" description="Disordered" evidence="13">
    <location>
        <begin position="569"/>
        <end position="615"/>
    </location>
</feature>
<reference evidence="15 16" key="1">
    <citation type="submission" date="2024-10" db="EMBL/GenBank/DDBJ databases">
        <title>Updated reference genomes for cyclostephanoid diatoms.</title>
        <authorList>
            <person name="Roberts W.R."/>
            <person name="Alverson A.J."/>
        </authorList>
    </citation>
    <scope>NUCLEOTIDE SEQUENCE [LARGE SCALE GENOMIC DNA]</scope>
    <source>
        <strain evidence="15 16">AJA228-03</strain>
    </source>
</reference>
<evidence type="ECO:0000256" key="5">
    <source>
        <dbReference type="ARBA" id="ARBA00022692"/>
    </source>
</evidence>
<evidence type="ECO:0000256" key="13">
    <source>
        <dbReference type="SAM" id="MobiDB-lite"/>
    </source>
</evidence>
<evidence type="ECO:0000256" key="3">
    <source>
        <dbReference type="ARBA" id="ARBA00022448"/>
    </source>
</evidence>
<evidence type="ECO:0000313" key="15">
    <source>
        <dbReference type="EMBL" id="KAL3807922.1"/>
    </source>
</evidence>
<keyword evidence="7" id="KW-0406">Ion transport</keyword>
<comment type="similarity">
    <text evidence="2">Belongs to the tweety family.</text>
</comment>
<evidence type="ECO:0000256" key="2">
    <source>
        <dbReference type="ARBA" id="ARBA00009849"/>
    </source>
</evidence>
<feature type="region of interest" description="Disordered" evidence="13">
    <location>
        <begin position="493"/>
        <end position="512"/>
    </location>
</feature>
<dbReference type="AlphaFoldDB" id="A0ABD3R6E2"/>
<dbReference type="PANTHER" id="PTHR12424:SF19">
    <property type="entry name" value="INTEGRASE ZINC-BINDING DOMAIN-CONTAINING PROTEIN"/>
    <property type="match status" value="1"/>
</dbReference>
<protein>
    <recommendedName>
        <fullName evidence="17">Protein tweety homolog</fullName>
    </recommendedName>
</protein>
<keyword evidence="6 14" id="KW-1133">Transmembrane helix</keyword>
<dbReference type="GO" id="GO:0005886">
    <property type="term" value="C:plasma membrane"/>
    <property type="evidence" value="ECO:0007669"/>
    <property type="project" value="UniProtKB-SubCell"/>
</dbReference>
<evidence type="ECO:0000256" key="12">
    <source>
        <dbReference type="ARBA" id="ARBA00023303"/>
    </source>
</evidence>
<keyword evidence="11" id="KW-0868">Chloride</keyword>
<evidence type="ECO:0000313" key="16">
    <source>
        <dbReference type="Proteomes" id="UP001530377"/>
    </source>
</evidence>
<feature type="transmembrane region" description="Helical" evidence="14">
    <location>
        <begin position="100"/>
        <end position="120"/>
    </location>
</feature>
<keyword evidence="10" id="KW-0325">Glycoprotein</keyword>
<keyword evidence="5 14" id="KW-0812">Transmembrane</keyword>
<evidence type="ECO:0000256" key="4">
    <source>
        <dbReference type="ARBA" id="ARBA00022475"/>
    </source>
</evidence>
<evidence type="ECO:0000256" key="8">
    <source>
        <dbReference type="ARBA" id="ARBA00023136"/>
    </source>
</evidence>
<sequence length="615" mass="67978">MIVLSMTVYPMSRFPRFGHGSEISKLASSDLKEQTDYLVGILAVSFFVFCLFIFWAAAIVSCNRMGGQRVGLCAGRVRVEYNEKGQVFIPPYLWKIRCTFIFFGCSMLVLCLALAGPGLASTKTASKSIRRLSRDVNDLITQGMIILDSVESVKWSIDILDVRSILIMGQTCPKSEYLNEIVSASTIKGIDEDFDRLKEQIQSIDLDGIRQHIDYIVDGTEHIDAAVTTIEENDWVVKIFVLFLGGLTIFMIFAACSAWSGICQHLSALTCMIELFILPTFALAIICCWVATSVLAFVSIFNSDFCSGNPRQSGPAGTVISMLEERGIASNDMIFTAFKYYQSMQDFLDSKQLLFLSHVHLLMLILQDCTTDDPIIQLYQYEDYLQSGIGLASFFLAKVNEVGIDEINYSCGAELTPLIEGISLINNNLELLFDALRTTFELASCSKVRPIYMAFEGVATDSYEIVVLTSTITFALSLVGMIMVTLRAGMSPPKGGFPSQSRDEEEREVDVHTRSVELGNANEASAQPSAPSFHKSNRSIRIYDDEECEHLSPPDAKFLALVGGNQEAPESSITSVTPCSNSPCGADLTFSTLSSEDFAPDEEDRSPITPRRLWS</sequence>
<dbReference type="GO" id="GO:0005254">
    <property type="term" value="F:chloride channel activity"/>
    <property type="evidence" value="ECO:0007669"/>
    <property type="project" value="UniProtKB-KW"/>
</dbReference>
<evidence type="ECO:0000256" key="9">
    <source>
        <dbReference type="ARBA" id="ARBA00023173"/>
    </source>
</evidence>
<evidence type="ECO:0000256" key="14">
    <source>
        <dbReference type="SAM" id="Phobius"/>
    </source>
</evidence>
<keyword evidence="9" id="KW-0869">Chloride channel</keyword>
<keyword evidence="4" id="KW-1003">Cell membrane</keyword>
<dbReference type="Proteomes" id="UP001530377">
    <property type="component" value="Unassembled WGS sequence"/>
</dbReference>
<evidence type="ECO:0008006" key="17">
    <source>
        <dbReference type="Google" id="ProtNLM"/>
    </source>
</evidence>
<comment type="caution">
    <text evidence="15">The sequence shown here is derived from an EMBL/GenBank/DDBJ whole genome shotgun (WGS) entry which is preliminary data.</text>
</comment>
<evidence type="ECO:0000256" key="11">
    <source>
        <dbReference type="ARBA" id="ARBA00023214"/>
    </source>
</evidence>
<evidence type="ECO:0000256" key="6">
    <source>
        <dbReference type="ARBA" id="ARBA00022989"/>
    </source>
</evidence>
<dbReference type="GO" id="GO:0034707">
    <property type="term" value="C:chloride channel complex"/>
    <property type="evidence" value="ECO:0007669"/>
    <property type="project" value="UniProtKB-KW"/>
</dbReference>
<accession>A0ABD3R6E2</accession>